<sequence>MYNFINKERLKQTVISILEGFDKDNKYLVKKLLKKIQKIKGLTFDKKKEFNPETIFPFCIIARQ</sequence>
<organism evidence="1 2">
    <name type="scientific">Brachionus plicatilis</name>
    <name type="common">Marine rotifer</name>
    <name type="synonym">Brachionus muelleri</name>
    <dbReference type="NCBI Taxonomy" id="10195"/>
    <lineage>
        <taxon>Eukaryota</taxon>
        <taxon>Metazoa</taxon>
        <taxon>Spiralia</taxon>
        <taxon>Gnathifera</taxon>
        <taxon>Rotifera</taxon>
        <taxon>Eurotatoria</taxon>
        <taxon>Monogononta</taxon>
        <taxon>Pseudotrocha</taxon>
        <taxon>Ploima</taxon>
        <taxon>Brachionidae</taxon>
        <taxon>Brachionus</taxon>
    </lineage>
</organism>
<comment type="caution">
    <text evidence="1">The sequence shown here is derived from an EMBL/GenBank/DDBJ whole genome shotgun (WGS) entry which is preliminary data.</text>
</comment>
<accession>A0A3M7PYY5</accession>
<protein>
    <submittedName>
        <fullName evidence="1">Uncharacterized protein</fullName>
    </submittedName>
</protein>
<dbReference type="Proteomes" id="UP000276133">
    <property type="component" value="Unassembled WGS sequence"/>
</dbReference>
<name>A0A3M7PYY5_BRAPC</name>
<gene>
    <name evidence="1" type="ORF">BpHYR1_007437</name>
</gene>
<reference evidence="1 2" key="1">
    <citation type="journal article" date="2018" name="Sci. Rep.">
        <title>Genomic signatures of local adaptation to the degree of environmental predictability in rotifers.</title>
        <authorList>
            <person name="Franch-Gras L."/>
            <person name="Hahn C."/>
            <person name="Garcia-Roger E.M."/>
            <person name="Carmona M.J."/>
            <person name="Serra M."/>
            <person name="Gomez A."/>
        </authorList>
    </citation>
    <scope>NUCLEOTIDE SEQUENCE [LARGE SCALE GENOMIC DNA]</scope>
    <source>
        <strain evidence="1">HYR1</strain>
    </source>
</reference>
<dbReference type="AlphaFoldDB" id="A0A3M7PYY5"/>
<keyword evidence="2" id="KW-1185">Reference proteome</keyword>
<proteinExistence type="predicted"/>
<dbReference type="EMBL" id="REGN01008209">
    <property type="protein sequence ID" value="RNA04164.1"/>
    <property type="molecule type" value="Genomic_DNA"/>
</dbReference>
<evidence type="ECO:0000313" key="1">
    <source>
        <dbReference type="EMBL" id="RNA04164.1"/>
    </source>
</evidence>
<evidence type="ECO:0000313" key="2">
    <source>
        <dbReference type="Proteomes" id="UP000276133"/>
    </source>
</evidence>